<gene>
    <name evidence="1" type="ORF">EPA93_39570</name>
</gene>
<dbReference type="PROSITE" id="PS51257">
    <property type="entry name" value="PROKAR_LIPOPROTEIN"/>
    <property type="match status" value="1"/>
</dbReference>
<proteinExistence type="predicted"/>
<evidence type="ECO:0000313" key="2">
    <source>
        <dbReference type="Proteomes" id="UP000290365"/>
    </source>
</evidence>
<dbReference type="EMBL" id="CP035758">
    <property type="protein sequence ID" value="QBD81749.1"/>
    <property type="molecule type" value="Genomic_DNA"/>
</dbReference>
<dbReference type="RefSeq" id="WP_129892810.1">
    <property type="nucleotide sequence ID" value="NZ_CP035758.1"/>
</dbReference>
<reference evidence="1 2" key="1">
    <citation type="submission" date="2019-01" db="EMBL/GenBank/DDBJ databases">
        <title>Ktedonosporobacter rubrisoli SCAWS-G2.</title>
        <authorList>
            <person name="Huang Y."/>
            <person name="Yan B."/>
        </authorList>
    </citation>
    <scope>NUCLEOTIDE SEQUENCE [LARGE SCALE GENOMIC DNA]</scope>
    <source>
        <strain evidence="1 2">SCAWS-G2</strain>
    </source>
</reference>
<name>A0A4P6K108_KTERU</name>
<evidence type="ECO:0000313" key="1">
    <source>
        <dbReference type="EMBL" id="QBD81749.1"/>
    </source>
</evidence>
<sequence length="253" mass="26357">MGYRKLPACKKMWVGLYGCILLNLLLLGACGVPPAPAHPLSADPLLGETPVTVMAQRKHIEPIQVSGAQSTLTTYPGGQMKMTISTSPYALCSFSVDYGRGAPSHNVGVLPHAADGNGVASWSWRVDGDAHTGTWPMTISAVLPDGLKTVARVNVVVTFPPINVVATQSSLVAAPKGNIALTISTAPSSDCTVALSYRGAQTKFLPAHSDYNGLASWSWHVEAGASAGVWPLTVTVTLADGEKTSAPVNVTIL</sequence>
<keyword evidence="2" id="KW-1185">Reference proteome</keyword>
<dbReference type="AlphaFoldDB" id="A0A4P6K108"/>
<organism evidence="1 2">
    <name type="scientific">Ktedonosporobacter rubrisoli</name>
    <dbReference type="NCBI Taxonomy" id="2509675"/>
    <lineage>
        <taxon>Bacteria</taxon>
        <taxon>Bacillati</taxon>
        <taxon>Chloroflexota</taxon>
        <taxon>Ktedonobacteria</taxon>
        <taxon>Ktedonobacterales</taxon>
        <taxon>Ktedonosporobacteraceae</taxon>
        <taxon>Ktedonosporobacter</taxon>
    </lineage>
</organism>
<protein>
    <submittedName>
        <fullName evidence="1">Uncharacterized protein</fullName>
    </submittedName>
</protein>
<accession>A0A4P6K108</accession>
<dbReference type="Proteomes" id="UP000290365">
    <property type="component" value="Chromosome"/>
</dbReference>
<dbReference type="KEGG" id="kbs:EPA93_39570"/>